<dbReference type="EMBL" id="CP008921">
    <property type="protein sequence ID" value="AIG42788.1"/>
    <property type="molecule type" value="Genomic_DNA"/>
</dbReference>
<dbReference type="Proteomes" id="UP000028185">
    <property type="component" value="Chromosome"/>
</dbReference>
<protein>
    <submittedName>
        <fullName evidence="1">Uncharacterized protein</fullName>
    </submittedName>
</protein>
<name>A0A075SG51_STRSU</name>
<evidence type="ECO:0000313" key="1">
    <source>
        <dbReference type="EMBL" id="AIG42788.1"/>
    </source>
</evidence>
<sequence>MTYNMTDTTLKIGQLDLDMTQFEVPKKIVILSAKVNNRYNEVNGEKIKTEEVTKITCTALDADKVKVLTEMGISTDDLKAINLEIVDNVDKVATLAQNESLLNVPIELVKPKVRLAWNMARSNWAGVKLVCEDIKILGA</sequence>
<gene>
    <name evidence="1" type="ORF">ID09_01405</name>
</gene>
<organism evidence="1 2">
    <name type="scientific">Streptococcus suis 6407</name>
    <dbReference type="NCBI Taxonomy" id="1214179"/>
    <lineage>
        <taxon>Bacteria</taxon>
        <taxon>Bacillati</taxon>
        <taxon>Bacillota</taxon>
        <taxon>Bacilli</taxon>
        <taxon>Lactobacillales</taxon>
        <taxon>Streptococcaceae</taxon>
        <taxon>Streptococcus</taxon>
    </lineage>
</organism>
<dbReference type="PATRIC" id="fig|1214179.4.peg.252"/>
<reference evidence="1 2" key="1">
    <citation type="journal article" date="2014" name="Genome Announc.">
        <title>Whole-Genome Sequence of Streptococcus suis Serotype 4 Reference Strain 6407.</title>
        <authorList>
            <person name="Wang K."/>
            <person name="Chen J."/>
            <person name="Yao H."/>
            <person name="Lu C."/>
        </authorList>
    </citation>
    <scope>NUCLEOTIDE SEQUENCE [LARGE SCALE GENOMIC DNA]</scope>
    <source>
        <strain evidence="1">6407</strain>
    </source>
</reference>
<dbReference type="HOGENOM" id="CLU_1958418_0_0_9"/>
<dbReference type="AlphaFoldDB" id="A0A075SG51"/>
<accession>A0A075SG51</accession>
<evidence type="ECO:0000313" key="2">
    <source>
        <dbReference type="Proteomes" id="UP000028185"/>
    </source>
</evidence>
<proteinExistence type="predicted"/>
<dbReference type="RefSeq" id="WP_029694582.1">
    <property type="nucleotide sequence ID" value="NZ_ALLE01000024.1"/>
</dbReference>